<dbReference type="EMBL" id="JEMT01021440">
    <property type="protein sequence ID" value="EXX65548.1"/>
    <property type="molecule type" value="Genomic_DNA"/>
</dbReference>
<reference evidence="3 4" key="1">
    <citation type="submission" date="2014-02" db="EMBL/GenBank/DDBJ databases">
        <title>Single nucleus genome sequencing reveals high similarity among nuclei of an endomycorrhizal fungus.</title>
        <authorList>
            <person name="Lin K."/>
            <person name="Geurts R."/>
            <person name="Zhang Z."/>
            <person name="Limpens E."/>
            <person name="Saunders D.G."/>
            <person name="Mu D."/>
            <person name="Pang E."/>
            <person name="Cao H."/>
            <person name="Cha H."/>
            <person name="Lin T."/>
            <person name="Zhou Q."/>
            <person name="Shang Y."/>
            <person name="Li Y."/>
            <person name="Ivanov S."/>
            <person name="Sharma T."/>
            <person name="Velzen R.V."/>
            <person name="Ruijter N.D."/>
            <person name="Aanen D.K."/>
            <person name="Win J."/>
            <person name="Kamoun S."/>
            <person name="Bisseling T."/>
            <person name="Huang S."/>
        </authorList>
    </citation>
    <scope>NUCLEOTIDE SEQUENCE [LARGE SCALE GENOMIC DNA]</scope>
    <source>
        <strain evidence="4">DAOM197198w</strain>
    </source>
</reference>
<comment type="similarity">
    <text evidence="1">Belongs to the acetyltransferase family. GNA1 subfamily.</text>
</comment>
<dbReference type="CDD" id="cd04301">
    <property type="entry name" value="NAT_SF"/>
    <property type="match status" value="1"/>
</dbReference>
<proteinExistence type="inferred from homology"/>
<keyword evidence="1" id="KW-0808">Transferase</keyword>
<dbReference type="SMR" id="A0A015MFF8"/>
<dbReference type="GO" id="GO:0004343">
    <property type="term" value="F:glucosamine 6-phosphate N-acetyltransferase activity"/>
    <property type="evidence" value="ECO:0007669"/>
    <property type="project" value="UniProtKB-UniRule"/>
</dbReference>
<gene>
    <name evidence="3" type="ORF">RirG_132170</name>
</gene>
<dbReference type="PANTHER" id="PTHR13355">
    <property type="entry name" value="GLUCOSAMINE 6-PHOSPHATE N-ACETYLTRANSFERASE"/>
    <property type="match status" value="1"/>
</dbReference>
<comment type="caution">
    <text evidence="3">The sequence shown here is derived from an EMBL/GenBank/DDBJ whole genome shotgun (WGS) entry which is preliminary data.</text>
</comment>
<sequence length="151" mass="17430">MGDIEIIHVTTQEEKEKCLQVRKEVFVKEQSCPIEEEIDEHDSSLNCNHFLALKNTQPIGTLRIYPYDDNTPKIAKIGRLSVLKEYRGKGIGALLLNKAESFARSQLGYEKCILHAQKYKSSWYENRGYKVLSDEIFYEAGIEHVKMGKDF</sequence>
<dbReference type="PROSITE" id="PS51186">
    <property type="entry name" value="GNAT"/>
    <property type="match status" value="1"/>
</dbReference>
<dbReference type="STRING" id="1432141.A0A015MFF8"/>
<dbReference type="InterPro" id="IPR000182">
    <property type="entry name" value="GNAT_dom"/>
</dbReference>
<comment type="pathway">
    <text evidence="1">Nucleotide-sugar biosynthesis; UDP-N-acetyl-alpha-D-glucosamine biosynthesis; N-acetyl-alpha-D-glucosamine 1-phosphate from alpha-D-glucosamine 6-phosphate (route I): step 1/2.</text>
</comment>
<dbReference type="InterPro" id="IPR039143">
    <property type="entry name" value="GNPNAT1-like"/>
</dbReference>
<keyword evidence="4" id="KW-1185">Reference proteome</keyword>
<keyword evidence="1" id="KW-0012">Acyltransferase</keyword>
<evidence type="ECO:0000313" key="3">
    <source>
        <dbReference type="EMBL" id="EXX65548.1"/>
    </source>
</evidence>
<dbReference type="OrthoDB" id="329272at2759"/>
<accession>A0A015MFF8</accession>
<evidence type="ECO:0000256" key="1">
    <source>
        <dbReference type="RuleBase" id="RU365086"/>
    </source>
</evidence>
<dbReference type="OMA" id="PHVEMRK"/>
<dbReference type="SUPFAM" id="SSF55729">
    <property type="entry name" value="Acyl-CoA N-acyltransferases (Nat)"/>
    <property type="match status" value="1"/>
</dbReference>
<dbReference type="HOGENOM" id="CLU_056607_6_2_1"/>
<dbReference type="InterPro" id="IPR016181">
    <property type="entry name" value="Acyl_CoA_acyltransferase"/>
</dbReference>
<evidence type="ECO:0000259" key="2">
    <source>
        <dbReference type="PROSITE" id="PS51186"/>
    </source>
</evidence>
<dbReference type="Pfam" id="PF13673">
    <property type="entry name" value="Acetyltransf_10"/>
    <property type="match status" value="1"/>
</dbReference>
<name>A0A015MFF8_RHIIW</name>
<dbReference type="AlphaFoldDB" id="A0A015MFF8"/>
<organism evidence="3 4">
    <name type="scientific">Rhizophagus irregularis (strain DAOM 197198w)</name>
    <name type="common">Glomus intraradices</name>
    <dbReference type="NCBI Taxonomy" id="1432141"/>
    <lineage>
        <taxon>Eukaryota</taxon>
        <taxon>Fungi</taxon>
        <taxon>Fungi incertae sedis</taxon>
        <taxon>Mucoromycota</taxon>
        <taxon>Glomeromycotina</taxon>
        <taxon>Glomeromycetes</taxon>
        <taxon>Glomerales</taxon>
        <taxon>Glomeraceae</taxon>
        <taxon>Rhizophagus</taxon>
    </lineage>
</organism>
<dbReference type="EC" id="2.3.1.4" evidence="1"/>
<evidence type="ECO:0000313" key="4">
    <source>
        <dbReference type="Proteomes" id="UP000022910"/>
    </source>
</evidence>
<dbReference type="PANTHER" id="PTHR13355:SF11">
    <property type="entry name" value="GLUCOSAMINE 6-PHOSPHATE N-ACETYLTRANSFERASE"/>
    <property type="match status" value="1"/>
</dbReference>
<feature type="domain" description="N-acetyltransferase" evidence="2">
    <location>
        <begin position="4"/>
        <end position="151"/>
    </location>
</feature>
<dbReference type="Proteomes" id="UP000022910">
    <property type="component" value="Unassembled WGS sequence"/>
</dbReference>
<dbReference type="GO" id="GO:0006048">
    <property type="term" value="P:UDP-N-acetylglucosamine biosynthetic process"/>
    <property type="evidence" value="ECO:0007669"/>
    <property type="project" value="UniProtKB-UniRule"/>
</dbReference>
<dbReference type="UniPathway" id="UPA00113">
    <property type="reaction ID" value="UER00529"/>
</dbReference>
<comment type="catalytic activity">
    <reaction evidence="1">
        <text>D-glucosamine 6-phosphate + acetyl-CoA = N-acetyl-D-glucosamine 6-phosphate + CoA + H(+)</text>
        <dbReference type="Rhea" id="RHEA:10292"/>
        <dbReference type="ChEBI" id="CHEBI:15378"/>
        <dbReference type="ChEBI" id="CHEBI:57287"/>
        <dbReference type="ChEBI" id="CHEBI:57288"/>
        <dbReference type="ChEBI" id="CHEBI:57513"/>
        <dbReference type="ChEBI" id="CHEBI:58725"/>
        <dbReference type="EC" id="2.3.1.4"/>
    </reaction>
</comment>
<dbReference type="Gene3D" id="3.40.630.30">
    <property type="match status" value="1"/>
</dbReference>
<protein>
    <recommendedName>
        <fullName evidence="1">Glucosamine 6-phosphate N-acetyltransferase</fullName>
        <ecNumber evidence="1">2.3.1.4</ecNumber>
    </recommendedName>
</protein>